<keyword evidence="2 4" id="KW-0238">DNA-binding</keyword>
<protein>
    <submittedName>
        <fullName evidence="6">TetR/AcrR family transcriptional regulator</fullName>
    </submittedName>
</protein>
<dbReference type="InterPro" id="IPR023772">
    <property type="entry name" value="DNA-bd_HTH_TetR-type_CS"/>
</dbReference>
<reference evidence="7" key="1">
    <citation type="submission" date="2018-09" db="EMBL/GenBank/DDBJ databases">
        <authorList>
            <person name="Livingstone P.G."/>
            <person name="Whitworth D.E."/>
        </authorList>
    </citation>
    <scope>NUCLEOTIDE SEQUENCE [LARGE SCALE GENOMIC DNA]</scope>
    <source>
        <strain evidence="7">AB050A</strain>
    </source>
</reference>
<feature type="DNA-binding region" description="H-T-H motif" evidence="4">
    <location>
        <begin position="33"/>
        <end position="52"/>
    </location>
</feature>
<dbReference type="SUPFAM" id="SSF46689">
    <property type="entry name" value="Homeodomain-like"/>
    <property type="match status" value="1"/>
</dbReference>
<dbReference type="InterPro" id="IPR050109">
    <property type="entry name" value="HTH-type_TetR-like_transc_reg"/>
</dbReference>
<evidence type="ECO:0000313" key="7">
    <source>
        <dbReference type="Proteomes" id="UP000267003"/>
    </source>
</evidence>
<dbReference type="RefSeq" id="WP_120557039.1">
    <property type="nucleotide sequence ID" value="NZ_RAWK01000118.1"/>
</dbReference>
<evidence type="ECO:0000256" key="3">
    <source>
        <dbReference type="ARBA" id="ARBA00023163"/>
    </source>
</evidence>
<proteinExistence type="predicted"/>
<dbReference type="EMBL" id="RAWK01000118">
    <property type="protein sequence ID" value="RKH63447.1"/>
    <property type="molecule type" value="Genomic_DNA"/>
</dbReference>
<gene>
    <name evidence="6" type="ORF">D7W81_20315</name>
</gene>
<dbReference type="PROSITE" id="PS50977">
    <property type="entry name" value="HTH_TETR_2"/>
    <property type="match status" value="1"/>
</dbReference>
<evidence type="ECO:0000256" key="2">
    <source>
        <dbReference type="ARBA" id="ARBA00023125"/>
    </source>
</evidence>
<evidence type="ECO:0000259" key="5">
    <source>
        <dbReference type="PROSITE" id="PS50977"/>
    </source>
</evidence>
<dbReference type="Gene3D" id="1.10.357.10">
    <property type="entry name" value="Tetracycline Repressor, domain 2"/>
    <property type="match status" value="1"/>
</dbReference>
<dbReference type="PANTHER" id="PTHR30055:SF234">
    <property type="entry name" value="HTH-TYPE TRANSCRIPTIONAL REGULATOR BETI"/>
    <property type="match status" value="1"/>
</dbReference>
<keyword evidence="7" id="KW-1185">Reference proteome</keyword>
<organism evidence="6 7">
    <name type="scientific">Corallococcus aberystwythensis</name>
    <dbReference type="NCBI Taxonomy" id="2316722"/>
    <lineage>
        <taxon>Bacteria</taxon>
        <taxon>Pseudomonadati</taxon>
        <taxon>Myxococcota</taxon>
        <taxon>Myxococcia</taxon>
        <taxon>Myxococcales</taxon>
        <taxon>Cystobacterineae</taxon>
        <taxon>Myxococcaceae</taxon>
        <taxon>Corallococcus</taxon>
    </lineage>
</organism>
<dbReference type="InterPro" id="IPR001647">
    <property type="entry name" value="HTH_TetR"/>
</dbReference>
<keyword evidence="1" id="KW-0805">Transcription regulation</keyword>
<evidence type="ECO:0000256" key="1">
    <source>
        <dbReference type="ARBA" id="ARBA00023015"/>
    </source>
</evidence>
<evidence type="ECO:0000313" key="6">
    <source>
        <dbReference type="EMBL" id="RKH63447.1"/>
    </source>
</evidence>
<accession>A0A3A8Q3Z9</accession>
<dbReference type="OrthoDB" id="9809772at2"/>
<comment type="caution">
    <text evidence="6">The sequence shown here is derived from an EMBL/GenBank/DDBJ whole genome shotgun (WGS) entry which is preliminary data.</text>
</comment>
<dbReference type="PROSITE" id="PS01081">
    <property type="entry name" value="HTH_TETR_1"/>
    <property type="match status" value="1"/>
</dbReference>
<sequence>MKPPSDQAGEAPRDRLVAGLAQAILEVGYGRLTIADIVRHARVSKRTFYEHFEDKEACLLALYATHSARLLEEVEAAIQHAPPGELRASIGAAVYLSSLQSRPGLVRTLLVEILHVGPKGFALRRRVMRSFAELMRREFASAGTGDALSPALAMALVGGINELILEAVEEDRVDRLSELAGPVAAFVRGLLEARTAAK</sequence>
<dbReference type="AlphaFoldDB" id="A0A3A8Q3Z9"/>
<dbReference type="GO" id="GO:0000976">
    <property type="term" value="F:transcription cis-regulatory region binding"/>
    <property type="evidence" value="ECO:0007669"/>
    <property type="project" value="TreeGrafter"/>
</dbReference>
<feature type="domain" description="HTH tetR-type" evidence="5">
    <location>
        <begin position="10"/>
        <end position="70"/>
    </location>
</feature>
<keyword evidence="3" id="KW-0804">Transcription</keyword>
<dbReference type="GO" id="GO:0003700">
    <property type="term" value="F:DNA-binding transcription factor activity"/>
    <property type="evidence" value="ECO:0007669"/>
    <property type="project" value="TreeGrafter"/>
</dbReference>
<dbReference type="Proteomes" id="UP000267003">
    <property type="component" value="Unassembled WGS sequence"/>
</dbReference>
<dbReference type="PANTHER" id="PTHR30055">
    <property type="entry name" value="HTH-TYPE TRANSCRIPTIONAL REGULATOR RUTR"/>
    <property type="match status" value="1"/>
</dbReference>
<dbReference type="Pfam" id="PF00440">
    <property type="entry name" value="TetR_N"/>
    <property type="match status" value="1"/>
</dbReference>
<name>A0A3A8Q3Z9_9BACT</name>
<evidence type="ECO:0000256" key="4">
    <source>
        <dbReference type="PROSITE-ProRule" id="PRU00335"/>
    </source>
</evidence>
<dbReference type="InterPro" id="IPR009057">
    <property type="entry name" value="Homeodomain-like_sf"/>
</dbReference>